<evidence type="ECO:0000256" key="3">
    <source>
        <dbReference type="ARBA" id="ARBA00023242"/>
    </source>
</evidence>
<protein>
    <recommendedName>
        <fullName evidence="5">HSF-type DNA-binding domain-containing protein</fullName>
    </recommendedName>
</protein>
<dbReference type="InterPro" id="IPR036388">
    <property type="entry name" value="WH-like_DNA-bd_sf"/>
</dbReference>
<proteinExistence type="predicted"/>
<dbReference type="InterPro" id="IPR036390">
    <property type="entry name" value="WH_DNA-bd_sf"/>
</dbReference>
<dbReference type="Gene3D" id="1.10.10.10">
    <property type="entry name" value="Winged helix-like DNA-binding domain superfamily/Winged helix DNA-binding domain"/>
    <property type="match status" value="1"/>
</dbReference>
<name>A0AAD7UBC9_9STRA</name>
<evidence type="ECO:0000259" key="5">
    <source>
        <dbReference type="Pfam" id="PF00447"/>
    </source>
</evidence>
<evidence type="ECO:0000313" key="7">
    <source>
        <dbReference type="Proteomes" id="UP001230188"/>
    </source>
</evidence>
<evidence type="ECO:0000256" key="2">
    <source>
        <dbReference type="ARBA" id="ARBA00023125"/>
    </source>
</evidence>
<keyword evidence="3" id="KW-0539">Nucleus</keyword>
<organism evidence="6 7">
    <name type="scientific">Chrysophaeum taylorii</name>
    <dbReference type="NCBI Taxonomy" id="2483200"/>
    <lineage>
        <taxon>Eukaryota</taxon>
        <taxon>Sar</taxon>
        <taxon>Stramenopiles</taxon>
        <taxon>Ochrophyta</taxon>
        <taxon>Pelagophyceae</taxon>
        <taxon>Pelagomonadales</taxon>
        <taxon>Pelagomonadaceae</taxon>
        <taxon>Chrysophaeum</taxon>
    </lineage>
</organism>
<comment type="subcellular location">
    <subcellularLocation>
        <location evidence="1">Nucleus</location>
    </subcellularLocation>
</comment>
<sequence>MPARNDASRSETSFMRSLVRMFERETDIFWDRGTIVIRDPSRLEKVLPQYYRTSKFSSFQRQLNNFGYHRAHDSFGGEVSGVRYHKVVGSPASSDVRDLLSLRPLMRRSKKRDVPKENDDLVDHRKNKRPALPDNEMFLAAHCLLALDNAQPSPRPQGPPLPFLVPSHPLPAPRAQHWI</sequence>
<evidence type="ECO:0000313" key="6">
    <source>
        <dbReference type="EMBL" id="KAJ8600533.1"/>
    </source>
</evidence>
<dbReference type="GO" id="GO:0043565">
    <property type="term" value="F:sequence-specific DNA binding"/>
    <property type="evidence" value="ECO:0007669"/>
    <property type="project" value="InterPro"/>
</dbReference>
<keyword evidence="7" id="KW-1185">Reference proteome</keyword>
<feature type="region of interest" description="Disordered" evidence="4">
    <location>
        <begin position="108"/>
        <end position="129"/>
    </location>
</feature>
<dbReference type="EMBL" id="JAQMWT010000501">
    <property type="protein sequence ID" value="KAJ8600533.1"/>
    <property type="molecule type" value="Genomic_DNA"/>
</dbReference>
<dbReference type="InterPro" id="IPR000232">
    <property type="entry name" value="HSF_DNA-bd"/>
</dbReference>
<keyword evidence="2" id="KW-0238">DNA-binding</keyword>
<feature type="compositionally biased region" description="Pro residues" evidence="4">
    <location>
        <begin position="153"/>
        <end position="172"/>
    </location>
</feature>
<reference evidence="6" key="1">
    <citation type="submission" date="2023-01" db="EMBL/GenBank/DDBJ databases">
        <title>Metagenome sequencing of chrysophaentin producing Chrysophaeum taylorii.</title>
        <authorList>
            <person name="Davison J."/>
            <person name="Bewley C."/>
        </authorList>
    </citation>
    <scope>NUCLEOTIDE SEQUENCE</scope>
    <source>
        <strain evidence="6">NIES-1699</strain>
    </source>
</reference>
<dbReference type="SUPFAM" id="SSF46785">
    <property type="entry name" value="Winged helix' DNA-binding domain"/>
    <property type="match status" value="1"/>
</dbReference>
<dbReference type="AlphaFoldDB" id="A0AAD7UBC9"/>
<accession>A0AAD7UBC9</accession>
<dbReference type="GO" id="GO:0005634">
    <property type="term" value="C:nucleus"/>
    <property type="evidence" value="ECO:0007669"/>
    <property type="project" value="UniProtKB-SubCell"/>
</dbReference>
<gene>
    <name evidence="6" type="ORF">CTAYLR_010426</name>
</gene>
<dbReference type="Pfam" id="PF00447">
    <property type="entry name" value="HSF_DNA-bind"/>
    <property type="match status" value="1"/>
</dbReference>
<dbReference type="GO" id="GO:0003700">
    <property type="term" value="F:DNA-binding transcription factor activity"/>
    <property type="evidence" value="ECO:0007669"/>
    <property type="project" value="InterPro"/>
</dbReference>
<feature type="compositionally biased region" description="Basic and acidic residues" evidence="4">
    <location>
        <begin position="112"/>
        <end position="124"/>
    </location>
</feature>
<evidence type="ECO:0000256" key="1">
    <source>
        <dbReference type="ARBA" id="ARBA00004123"/>
    </source>
</evidence>
<evidence type="ECO:0000256" key="4">
    <source>
        <dbReference type="SAM" id="MobiDB-lite"/>
    </source>
</evidence>
<feature type="domain" description="HSF-type DNA-binding" evidence="5">
    <location>
        <begin position="14"/>
        <end position="74"/>
    </location>
</feature>
<comment type="caution">
    <text evidence="6">The sequence shown here is derived from an EMBL/GenBank/DDBJ whole genome shotgun (WGS) entry which is preliminary data.</text>
</comment>
<feature type="region of interest" description="Disordered" evidence="4">
    <location>
        <begin position="150"/>
        <end position="179"/>
    </location>
</feature>
<dbReference type="Proteomes" id="UP001230188">
    <property type="component" value="Unassembled WGS sequence"/>
</dbReference>